<organism evidence="1">
    <name type="scientific">bioreactor metagenome</name>
    <dbReference type="NCBI Taxonomy" id="1076179"/>
    <lineage>
        <taxon>unclassified sequences</taxon>
        <taxon>metagenomes</taxon>
        <taxon>ecological metagenomes</taxon>
    </lineage>
</organism>
<proteinExistence type="predicted"/>
<accession>A0A645DXS4</accession>
<dbReference type="AlphaFoldDB" id="A0A645DXS4"/>
<reference evidence="1" key="1">
    <citation type="submission" date="2019-08" db="EMBL/GenBank/DDBJ databases">
        <authorList>
            <person name="Kucharzyk K."/>
            <person name="Murdoch R.W."/>
            <person name="Higgins S."/>
            <person name="Loffler F."/>
        </authorList>
    </citation>
    <scope>NUCLEOTIDE SEQUENCE</scope>
</reference>
<protein>
    <submittedName>
        <fullName evidence="1">Uncharacterized protein</fullName>
    </submittedName>
</protein>
<name>A0A645DXS4_9ZZZZ</name>
<evidence type="ECO:0000313" key="1">
    <source>
        <dbReference type="EMBL" id="MPM93132.1"/>
    </source>
</evidence>
<dbReference type="EMBL" id="VSSQ01039979">
    <property type="protein sequence ID" value="MPM93132.1"/>
    <property type="molecule type" value="Genomic_DNA"/>
</dbReference>
<comment type="caution">
    <text evidence="1">The sequence shown here is derived from an EMBL/GenBank/DDBJ whole genome shotgun (WGS) entry which is preliminary data.</text>
</comment>
<gene>
    <name evidence="1" type="ORF">SDC9_140268</name>
</gene>
<sequence>MPHDDIFDAKGPEHLPGNLSGVGAGGLVMEVLGADGDFAVLKALEGHGNVHKGDAQHHAAPFPLGEDGLELLCKGPDLARGLVHLPVSCDDGLAVSHIHEAKLLLFRYEPS</sequence>